<dbReference type="SMART" id="SM00320">
    <property type="entry name" value="WD40"/>
    <property type="match status" value="2"/>
</dbReference>
<reference evidence="4 5" key="1">
    <citation type="journal article" date="2019" name="Sci. Rep.">
        <title>Comparative genomics of chytrid fungi reveal insights into the obligate biotrophic and pathogenic lifestyle of Synchytrium endobioticum.</title>
        <authorList>
            <person name="van de Vossenberg B.T.L.H."/>
            <person name="Warris S."/>
            <person name="Nguyen H.D.T."/>
            <person name="van Gent-Pelzer M.P.E."/>
            <person name="Joly D.L."/>
            <person name="van de Geest H.C."/>
            <person name="Bonants P.J.M."/>
            <person name="Smith D.S."/>
            <person name="Levesque C.A."/>
            <person name="van der Lee T.A.J."/>
        </authorList>
    </citation>
    <scope>NUCLEOTIDE SEQUENCE [LARGE SCALE GENOMIC DNA]</scope>
    <source>
        <strain evidence="4 5">JEL517</strain>
    </source>
</reference>
<dbReference type="Gene3D" id="2.130.10.10">
    <property type="entry name" value="YVTN repeat-like/Quinoprotein amine dehydrogenase"/>
    <property type="match status" value="1"/>
</dbReference>
<accession>A0A507C448</accession>
<organism evidence="4 5">
    <name type="scientific">Synchytrium microbalum</name>
    <dbReference type="NCBI Taxonomy" id="1806994"/>
    <lineage>
        <taxon>Eukaryota</taxon>
        <taxon>Fungi</taxon>
        <taxon>Fungi incertae sedis</taxon>
        <taxon>Chytridiomycota</taxon>
        <taxon>Chytridiomycota incertae sedis</taxon>
        <taxon>Chytridiomycetes</taxon>
        <taxon>Synchytriales</taxon>
        <taxon>Synchytriaceae</taxon>
        <taxon>Synchytrium</taxon>
    </lineage>
</organism>
<evidence type="ECO:0000256" key="3">
    <source>
        <dbReference type="ARBA" id="ARBA00025740"/>
    </source>
</evidence>
<gene>
    <name evidence="4" type="ORF">SmJEL517_g04580</name>
</gene>
<dbReference type="InterPro" id="IPR015943">
    <property type="entry name" value="WD40/YVTN_repeat-like_dom_sf"/>
</dbReference>
<dbReference type="AlphaFoldDB" id="A0A507C448"/>
<dbReference type="STRING" id="1806994.A0A507C448"/>
<dbReference type="InterPro" id="IPR001680">
    <property type="entry name" value="WD40_rpt"/>
</dbReference>
<dbReference type="EMBL" id="QEAO01000032">
    <property type="protein sequence ID" value="TPX32293.1"/>
    <property type="molecule type" value="Genomic_DNA"/>
</dbReference>
<evidence type="ECO:0000256" key="1">
    <source>
        <dbReference type="ARBA" id="ARBA00022574"/>
    </source>
</evidence>
<keyword evidence="5" id="KW-1185">Reference proteome</keyword>
<name>A0A507C448_9FUNG</name>
<dbReference type="SUPFAM" id="SSF50978">
    <property type="entry name" value="WD40 repeat-like"/>
    <property type="match status" value="1"/>
</dbReference>
<evidence type="ECO:0008006" key="6">
    <source>
        <dbReference type="Google" id="ProtNLM"/>
    </source>
</evidence>
<comment type="similarity">
    <text evidence="3">Belongs to the WD repeat PROPPIN family.</text>
</comment>
<dbReference type="InterPro" id="IPR036322">
    <property type="entry name" value="WD40_repeat_dom_sf"/>
</dbReference>
<keyword evidence="2" id="KW-0677">Repeat</keyword>
<keyword evidence="1" id="KW-0853">WD repeat</keyword>
<sequence length="360" mass="39254">MEEWPQQEGKLIQYYYDQIALVGSGESPAFSPRRLQIINTKRQSTICELTPFVTAILAVKLNRKRLIVTLEEHIYIYDISNMKLLHTIDTSPNPNALCALSPSSDNCFLAYPPNTSGAAGDLLIYDAINLQAVNIIQAHKSPLSCIAFNYDGTMVATSSDKGTVIRVFSIPTGQKLYQFRRGTYPARIYSLSFNLNSTLLSVSSNTDTVHIYKLYNHTGNGAGSVDGNNGLGSSGNGLSGGMAASGGSFEDTPRRSDKKFSLKTPLTNAVGAVSSYFLPDSVTEMWDPQRDFAHCKLPSGSRGIPNMCALSNTAPQAMVVTAEGYFYEYNVDLELGGECILLKQYSLMDINEDLVGSSTR</sequence>
<protein>
    <recommendedName>
        <fullName evidence="6">Autophagy-related protein 18</fullName>
    </recommendedName>
</protein>
<evidence type="ECO:0000313" key="5">
    <source>
        <dbReference type="Proteomes" id="UP000319731"/>
    </source>
</evidence>
<proteinExistence type="inferred from homology"/>
<dbReference type="Proteomes" id="UP000319731">
    <property type="component" value="Unassembled WGS sequence"/>
</dbReference>
<dbReference type="Pfam" id="PF21032">
    <property type="entry name" value="PROPPIN"/>
    <property type="match status" value="2"/>
</dbReference>
<dbReference type="GO" id="GO:0005737">
    <property type="term" value="C:cytoplasm"/>
    <property type="evidence" value="ECO:0007669"/>
    <property type="project" value="UniProtKB-ARBA"/>
</dbReference>
<dbReference type="GeneID" id="42005805"/>
<comment type="caution">
    <text evidence="4">The sequence shown here is derived from an EMBL/GenBank/DDBJ whole genome shotgun (WGS) entry which is preliminary data.</text>
</comment>
<dbReference type="OrthoDB" id="1667587at2759"/>
<evidence type="ECO:0000256" key="2">
    <source>
        <dbReference type="ARBA" id="ARBA00022737"/>
    </source>
</evidence>
<dbReference type="RefSeq" id="XP_031023536.1">
    <property type="nucleotide sequence ID" value="XM_031170508.1"/>
</dbReference>
<dbReference type="PANTHER" id="PTHR11227">
    <property type="entry name" value="WD-REPEAT PROTEIN INTERACTING WITH PHOSPHOINOSIDES WIPI -RELATED"/>
    <property type="match status" value="1"/>
</dbReference>
<evidence type="ECO:0000313" key="4">
    <source>
        <dbReference type="EMBL" id="TPX32293.1"/>
    </source>
</evidence>
<dbReference type="InterPro" id="IPR048720">
    <property type="entry name" value="PROPPIN"/>
</dbReference>